<keyword evidence="2" id="KW-1185">Reference proteome</keyword>
<protein>
    <submittedName>
        <fullName evidence="1">Uncharacterized protein</fullName>
    </submittedName>
</protein>
<reference evidence="2" key="1">
    <citation type="submission" date="2013-10" db="EMBL/GenBank/DDBJ databases">
        <title>Genome sequencing of Onchocerca volvulus.</title>
        <authorList>
            <person name="Cotton J."/>
            <person name="Tsai J."/>
            <person name="Stanley E."/>
            <person name="Tracey A."/>
            <person name="Holroyd N."/>
            <person name="Lustigman S."/>
            <person name="Berriman M."/>
        </authorList>
    </citation>
    <scope>NUCLEOTIDE SEQUENCE</scope>
</reference>
<proteinExistence type="predicted"/>
<dbReference type="Proteomes" id="UP000024404">
    <property type="component" value="Unassembled WGS sequence"/>
</dbReference>
<sequence>MHLIKPNLNGSPGFRKLYWHHTTNELLLHSIDEKIIAGYRIRLIFRFTSQSDQEMSRCRYGNLICNASDISSEKIGV</sequence>
<organism evidence="1 2">
    <name type="scientific">Onchocerca volvulus</name>
    <dbReference type="NCBI Taxonomy" id="6282"/>
    <lineage>
        <taxon>Eukaryota</taxon>
        <taxon>Metazoa</taxon>
        <taxon>Ecdysozoa</taxon>
        <taxon>Nematoda</taxon>
        <taxon>Chromadorea</taxon>
        <taxon>Rhabditida</taxon>
        <taxon>Spirurina</taxon>
        <taxon>Spiruromorpha</taxon>
        <taxon>Filarioidea</taxon>
        <taxon>Onchocercidae</taxon>
        <taxon>Onchocerca</taxon>
    </lineage>
</organism>
<accession>A0A8R1XX63</accession>
<name>A0A8R1XX63_ONCVO</name>
<dbReference type="EnsemblMetazoa" id="OVOC6159.1">
    <property type="protein sequence ID" value="OVOC6159.1"/>
    <property type="gene ID" value="WBGene00242968"/>
</dbReference>
<dbReference type="AlphaFoldDB" id="A0A8R1XX63"/>
<reference evidence="1" key="2">
    <citation type="submission" date="2022-06" db="UniProtKB">
        <authorList>
            <consortium name="EnsemblMetazoa"/>
        </authorList>
    </citation>
    <scope>IDENTIFICATION</scope>
</reference>
<evidence type="ECO:0000313" key="2">
    <source>
        <dbReference type="Proteomes" id="UP000024404"/>
    </source>
</evidence>
<evidence type="ECO:0000313" key="1">
    <source>
        <dbReference type="EnsemblMetazoa" id="OVOC6159.1"/>
    </source>
</evidence>
<dbReference type="EMBL" id="CMVM020000170">
    <property type="status" value="NOT_ANNOTATED_CDS"/>
    <property type="molecule type" value="Genomic_DNA"/>
</dbReference>